<dbReference type="Gene3D" id="1.10.10.60">
    <property type="entry name" value="Homeodomain-like"/>
    <property type="match status" value="1"/>
</dbReference>
<comment type="caution">
    <text evidence="10">The sequence shown here is derived from an EMBL/GenBank/DDBJ whole genome shotgun (WGS) entry which is preliminary data.</text>
</comment>
<dbReference type="GO" id="GO:0003677">
    <property type="term" value="F:DNA binding"/>
    <property type="evidence" value="ECO:0007669"/>
    <property type="project" value="UniProtKB-KW"/>
</dbReference>
<dbReference type="InterPro" id="IPR058031">
    <property type="entry name" value="AAA_lid_NorR"/>
</dbReference>
<dbReference type="PROSITE" id="PS50045">
    <property type="entry name" value="SIGMA54_INTERACT_4"/>
    <property type="match status" value="1"/>
</dbReference>
<accession>A0A7W6KAF6</accession>
<proteinExistence type="predicted"/>
<dbReference type="InterPro" id="IPR003593">
    <property type="entry name" value="AAA+_ATPase"/>
</dbReference>
<evidence type="ECO:0000256" key="3">
    <source>
        <dbReference type="ARBA" id="ARBA00023015"/>
    </source>
</evidence>
<feature type="domain" description="Sigma-54 factor interaction" evidence="8">
    <location>
        <begin position="242"/>
        <end position="471"/>
    </location>
</feature>
<keyword evidence="2" id="KW-0067">ATP-binding</keyword>
<dbReference type="PROSITE" id="PS00688">
    <property type="entry name" value="SIGMA54_INTERACT_3"/>
    <property type="match status" value="1"/>
</dbReference>
<keyword evidence="12" id="KW-1185">Reference proteome</keyword>
<dbReference type="SUPFAM" id="SSF46689">
    <property type="entry name" value="Homeodomain-like"/>
    <property type="match status" value="1"/>
</dbReference>
<dbReference type="FunFam" id="3.40.50.300:FF:000006">
    <property type="entry name" value="DNA-binding transcriptional regulator NtrC"/>
    <property type="match status" value="1"/>
</dbReference>
<evidence type="ECO:0000256" key="4">
    <source>
        <dbReference type="ARBA" id="ARBA00023125"/>
    </source>
</evidence>
<keyword evidence="5" id="KW-0010">Activator</keyword>
<dbReference type="PANTHER" id="PTHR32071">
    <property type="entry name" value="TRANSCRIPTIONAL REGULATORY PROTEIN"/>
    <property type="match status" value="1"/>
</dbReference>
<dbReference type="Pfam" id="PF00158">
    <property type="entry name" value="Sigma54_activat"/>
    <property type="match status" value="1"/>
</dbReference>
<evidence type="ECO:0000256" key="1">
    <source>
        <dbReference type="ARBA" id="ARBA00022741"/>
    </source>
</evidence>
<evidence type="ECO:0000313" key="10">
    <source>
        <dbReference type="EMBL" id="MBB4108168.1"/>
    </source>
</evidence>
<dbReference type="SUPFAM" id="SSF52540">
    <property type="entry name" value="P-loop containing nucleoside triphosphate hydrolases"/>
    <property type="match status" value="1"/>
</dbReference>
<reference evidence="9" key="4">
    <citation type="submission" date="2024-05" db="EMBL/GenBank/DDBJ databases">
        <authorList>
            <person name="Sun Q."/>
            <person name="Zhou Y."/>
        </authorList>
    </citation>
    <scope>NUCLEOTIDE SEQUENCE</scope>
    <source>
        <strain evidence="9">CGMCC 1.15287</strain>
    </source>
</reference>
<dbReference type="CDD" id="cd00009">
    <property type="entry name" value="AAA"/>
    <property type="match status" value="1"/>
</dbReference>
<dbReference type="InterPro" id="IPR027417">
    <property type="entry name" value="P-loop_NTPase"/>
</dbReference>
<dbReference type="InterPro" id="IPR025943">
    <property type="entry name" value="Sigma_54_int_dom_ATP-bd_2"/>
</dbReference>
<evidence type="ECO:0000256" key="5">
    <source>
        <dbReference type="ARBA" id="ARBA00023159"/>
    </source>
</evidence>
<dbReference type="PROSITE" id="PS00676">
    <property type="entry name" value="SIGMA54_INTERACT_2"/>
    <property type="match status" value="1"/>
</dbReference>
<dbReference type="PROSITE" id="PS00675">
    <property type="entry name" value="SIGMA54_INTERACT_1"/>
    <property type="match status" value="1"/>
</dbReference>
<evidence type="ECO:0000259" key="8">
    <source>
        <dbReference type="PROSITE" id="PS50045"/>
    </source>
</evidence>
<keyword evidence="6" id="KW-0804">Transcription</keyword>
<organism evidence="10 11">
    <name type="scientific">Pedobacter zeae</name>
    <dbReference type="NCBI Taxonomy" id="1737356"/>
    <lineage>
        <taxon>Bacteria</taxon>
        <taxon>Pseudomonadati</taxon>
        <taxon>Bacteroidota</taxon>
        <taxon>Sphingobacteriia</taxon>
        <taxon>Sphingobacteriales</taxon>
        <taxon>Sphingobacteriaceae</taxon>
        <taxon>Pedobacter</taxon>
    </lineage>
</organism>
<dbReference type="EMBL" id="JACIEF010000002">
    <property type="protein sequence ID" value="MBB4108168.1"/>
    <property type="molecule type" value="Genomic_DNA"/>
</dbReference>
<reference evidence="12" key="2">
    <citation type="journal article" date="2019" name="Int. J. Syst. Evol. Microbiol.">
        <title>The Global Catalogue of Microorganisms (GCM) 10K type strain sequencing project: providing services to taxonomists for standard genome sequencing and annotation.</title>
        <authorList>
            <consortium name="The Broad Institute Genomics Platform"/>
            <consortium name="The Broad Institute Genome Sequencing Center for Infectious Disease"/>
            <person name="Wu L."/>
            <person name="Ma J."/>
        </authorList>
    </citation>
    <scope>NUCLEOTIDE SEQUENCE [LARGE SCALE GENOMIC DNA]</scope>
    <source>
        <strain evidence="12">CGMCC 1.15287</strain>
    </source>
</reference>
<keyword evidence="3" id="KW-0805">Transcription regulation</keyword>
<dbReference type="SMART" id="SM00382">
    <property type="entry name" value="AAA"/>
    <property type="match status" value="1"/>
</dbReference>
<evidence type="ECO:0000313" key="9">
    <source>
        <dbReference type="EMBL" id="GGG94574.1"/>
    </source>
</evidence>
<dbReference type="RefSeq" id="WP_183763341.1">
    <property type="nucleotide sequence ID" value="NZ_BMHZ01000001.1"/>
</dbReference>
<dbReference type="GO" id="GO:0006355">
    <property type="term" value="P:regulation of DNA-templated transcription"/>
    <property type="evidence" value="ECO:0007669"/>
    <property type="project" value="InterPro"/>
</dbReference>
<dbReference type="FunFam" id="1.10.8.60:FF:000014">
    <property type="entry name" value="DNA-binding transcriptional regulator NtrC"/>
    <property type="match status" value="1"/>
</dbReference>
<dbReference type="AlphaFoldDB" id="A0A7W6KAF6"/>
<dbReference type="GO" id="GO:0005524">
    <property type="term" value="F:ATP binding"/>
    <property type="evidence" value="ECO:0007669"/>
    <property type="project" value="UniProtKB-KW"/>
</dbReference>
<dbReference type="Gene3D" id="3.40.50.300">
    <property type="entry name" value="P-loop containing nucleotide triphosphate hydrolases"/>
    <property type="match status" value="1"/>
</dbReference>
<evidence type="ECO:0000256" key="7">
    <source>
        <dbReference type="SAM" id="Coils"/>
    </source>
</evidence>
<reference evidence="9" key="1">
    <citation type="journal article" date="2014" name="Int. J. Syst. Evol. Microbiol.">
        <title>Complete genome of a new Firmicutes species belonging to the dominant human colonic microbiota ('Ruminococcus bicirculans') reveals two chromosomes and a selective capacity to utilize plant glucans.</title>
        <authorList>
            <consortium name="NISC Comparative Sequencing Program"/>
            <person name="Wegmann U."/>
            <person name="Louis P."/>
            <person name="Goesmann A."/>
            <person name="Henrissat B."/>
            <person name="Duncan S.H."/>
            <person name="Flint H.J."/>
        </authorList>
    </citation>
    <scope>NUCLEOTIDE SEQUENCE</scope>
    <source>
        <strain evidence="9">CGMCC 1.15287</strain>
    </source>
</reference>
<name>A0A7W6KAF6_9SPHI</name>
<dbReference type="EMBL" id="BMHZ01000001">
    <property type="protein sequence ID" value="GGG94574.1"/>
    <property type="molecule type" value="Genomic_DNA"/>
</dbReference>
<dbReference type="Gene3D" id="1.10.8.60">
    <property type="match status" value="1"/>
</dbReference>
<dbReference type="PANTHER" id="PTHR32071:SF57">
    <property type="entry name" value="C4-DICARBOXYLATE TRANSPORT TRANSCRIPTIONAL REGULATORY PROTEIN DCTD"/>
    <property type="match status" value="1"/>
</dbReference>
<dbReference type="Proteomes" id="UP000532273">
    <property type="component" value="Unassembled WGS sequence"/>
</dbReference>
<keyword evidence="7" id="KW-0175">Coiled coil</keyword>
<feature type="coiled-coil region" evidence="7">
    <location>
        <begin position="201"/>
        <end position="228"/>
    </location>
</feature>
<keyword evidence="4" id="KW-0238">DNA-binding</keyword>
<reference evidence="10 11" key="3">
    <citation type="submission" date="2020-08" db="EMBL/GenBank/DDBJ databases">
        <title>Genomic Encyclopedia of Type Strains, Phase IV (KMG-IV): sequencing the most valuable type-strain genomes for metagenomic binning, comparative biology and taxonomic classification.</title>
        <authorList>
            <person name="Goeker M."/>
        </authorList>
    </citation>
    <scope>NUCLEOTIDE SEQUENCE [LARGE SCALE GENOMIC DNA]</scope>
    <source>
        <strain evidence="10 11">DSM 100774</strain>
    </source>
</reference>
<dbReference type="Pfam" id="PF25601">
    <property type="entry name" value="AAA_lid_14"/>
    <property type="match status" value="1"/>
</dbReference>
<evidence type="ECO:0000256" key="6">
    <source>
        <dbReference type="ARBA" id="ARBA00023163"/>
    </source>
</evidence>
<protein>
    <submittedName>
        <fullName evidence="10">Transcriptional regulator with GAF, ATPase, and Fis domain</fullName>
    </submittedName>
</protein>
<dbReference type="InterPro" id="IPR025662">
    <property type="entry name" value="Sigma_54_int_dom_ATP-bd_1"/>
</dbReference>
<dbReference type="Proteomes" id="UP000642938">
    <property type="component" value="Unassembled WGS sequence"/>
</dbReference>
<evidence type="ECO:0000313" key="12">
    <source>
        <dbReference type="Proteomes" id="UP000642938"/>
    </source>
</evidence>
<evidence type="ECO:0000313" key="11">
    <source>
        <dbReference type="Proteomes" id="UP000532273"/>
    </source>
</evidence>
<dbReference type="InterPro" id="IPR009057">
    <property type="entry name" value="Homeodomain-like_sf"/>
</dbReference>
<evidence type="ECO:0000256" key="2">
    <source>
        <dbReference type="ARBA" id="ARBA00022840"/>
    </source>
</evidence>
<dbReference type="InterPro" id="IPR002078">
    <property type="entry name" value="Sigma_54_int"/>
</dbReference>
<gene>
    <name evidence="9" type="ORF">GCM10007422_04990</name>
    <name evidence="10" type="ORF">GGQ60_002149</name>
</gene>
<keyword evidence="1" id="KW-0547">Nucleotide-binding</keyword>
<sequence length="552" mass="62014">MKNKEHALSKEIYSKKKPIAEDFFSENKFRVAVAGFNLSELLEGIYAKLNPLFAVDCIAIVLYDARLSHIVDSHVCGMISGSIPCSSSVVGPVDFSEITKEISRLDFPILRSREEWEEVFGQNHRIGNHDAEYQFHGYIPIETNGRIYGTFELHNLERQLSTEGLTFCCNVAEFIAGLFSVTEKKGKETSWQPVLHPHSGGDCHQEKVQQLEAEIERLKSSLEEFHLFEVEKIPGLNTHEEIIGHSEQMRSVFSLLSKISPTDSTVLILGETGTGKELIARAIHHASGRASEKLIKVNCAAIPPNLIESELFGHEKGAFTGATEKRVGKFELADKGTIFLDEIGELPLELQVKLLRVLQEKEVEPIGGKKTIRTDVRVISATNRNLLSEVEAGRFRQDLFYRLNVFPLTVPSLRERRTDIPLLATHFLKKFAAKSNRVLEGFSKRAITMLVNYSWPGNVRELEHLIERHVVMSQGRLINRIEIPDQSNFSNQDHNGPVKTIFENERDHIFAVLELCNGRISGKNGAAKLLGVPATTLNSKIKRLGLAKKHTI</sequence>
<dbReference type="InterPro" id="IPR025944">
    <property type="entry name" value="Sigma_54_int_dom_CS"/>
</dbReference>